<dbReference type="AlphaFoldDB" id="A0A238XM06"/>
<dbReference type="PANTHER" id="PTHR22939:SF130">
    <property type="entry name" value="PERIPLASMIC SERINE ENDOPROTEASE DEGP-LIKE-RELATED"/>
    <property type="match status" value="1"/>
</dbReference>
<evidence type="ECO:0000256" key="11">
    <source>
        <dbReference type="ARBA" id="ARBA00022825"/>
    </source>
</evidence>
<comment type="catalytic activity">
    <reaction evidence="1">
        <text>Acts on substrates that are at least partially unfolded. The cleavage site P1 residue is normally between a pair of hydrophobic residues, such as Val-|-Val.</text>
        <dbReference type="EC" id="3.4.21.107"/>
    </reaction>
</comment>
<evidence type="ECO:0000256" key="16">
    <source>
        <dbReference type="SAM" id="SignalP"/>
    </source>
</evidence>
<evidence type="ECO:0000256" key="4">
    <source>
        <dbReference type="ARBA" id="ARBA00013035"/>
    </source>
</evidence>
<keyword evidence="19" id="KW-1185">Reference proteome</keyword>
<feature type="chain" id="PRO_5039494323" description="Probable periplasmic serine endoprotease DegP-like" evidence="16">
    <location>
        <begin position="23"/>
        <end position="474"/>
    </location>
</feature>
<dbReference type="Pfam" id="PF13180">
    <property type="entry name" value="PDZ_2"/>
    <property type="match status" value="2"/>
</dbReference>
<feature type="active site" description="Charge relay system" evidence="14">
    <location>
        <position position="141"/>
    </location>
</feature>
<keyword evidence="12" id="KW-0346">Stress response</keyword>
<dbReference type="EMBL" id="FZOC01000001">
    <property type="protein sequence ID" value="SNR59618.1"/>
    <property type="molecule type" value="Genomic_DNA"/>
</dbReference>
<comment type="similarity">
    <text evidence="3">Belongs to the peptidase S1C family.</text>
</comment>
<evidence type="ECO:0000256" key="15">
    <source>
        <dbReference type="PIRSR" id="PIRSR611782-2"/>
    </source>
</evidence>
<dbReference type="NCBIfam" id="TIGR02037">
    <property type="entry name" value="degP_htrA_DO"/>
    <property type="match status" value="1"/>
</dbReference>
<feature type="active site" description="Charge relay system" evidence="14">
    <location>
        <position position="110"/>
    </location>
</feature>
<organism evidence="18 19">
    <name type="scientific">Humidesulfovibrio mexicanus</name>
    <dbReference type="NCBI Taxonomy" id="147047"/>
    <lineage>
        <taxon>Bacteria</taxon>
        <taxon>Pseudomonadati</taxon>
        <taxon>Thermodesulfobacteriota</taxon>
        <taxon>Desulfovibrionia</taxon>
        <taxon>Desulfovibrionales</taxon>
        <taxon>Desulfovibrionaceae</taxon>
        <taxon>Humidesulfovibrio</taxon>
    </lineage>
</organism>
<evidence type="ECO:0000256" key="1">
    <source>
        <dbReference type="ARBA" id="ARBA00001772"/>
    </source>
</evidence>
<dbReference type="InterPro" id="IPR009003">
    <property type="entry name" value="Peptidase_S1_PA"/>
</dbReference>
<reference evidence="18 19" key="1">
    <citation type="submission" date="2017-06" db="EMBL/GenBank/DDBJ databases">
        <authorList>
            <person name="Kim H.J."/>
            <person name="Triplett B.A."/>
        </authorList>
    </citation>
    <scope>NUCLEOTIDE SEQUENCE [LARGE SCALE GENOMIC DNA]</scope>
    <source>
        <strain evidence="18 19">DSM 13116</strain>
    </source>
</reference>
<keyword evidence="11" id="KW-0720">Serine protease</keyword>
<evidence type="ECO:0000256" key="7">
    <source>
        <dbReference type="ARBA" id="ARBA00022729"/>
    </source>
</evidence>
<feature type="binding site" evidence="15">
    <location>
        <begin position="213"/>
        <end position="215"/>
    </location>
    <ligand>
        <name>substrate</name>
    </ligand>
</feature>
<dbReference type="SUPFAM" id="SSF50156">
    <property type="entry name" value="PDZ domain-like"/>
    <property type="match status" value="2"/>
</dbReference>
<feature type="binding site" evidence="15">
    <location>
        <position position="141"/>
    </location>
    <ligand>
        <name>substrate</name>
    </ligand>
</feature>
<dbReference type="InterPro" id="IPR001940">
    <property type="entry name" value="Peptidase_S1C"/>
</dbReference>
<dbReference type="Gene3D" id="2.40.10.120">
    <property type="match status" value="1"/>
</dbReference>
<dbReference type="PANTHER" id="PTHR22939">
    <property type="entry name" value="SERINE PROTEASE FAMILY S1C HTRA-RELATED"/>
    <property type="match status" value="1"/>
</dbReference>
<keyword evidence="9" id="KW-0574">Periplasm</keyword>
<evidence type="ECO:0000256" key="12">
    <source>
        <dbReference type="ARBA" id="ARBA00023016"/>
    </source>
</evidence>
<sequence>MKKILALAAVLTLLALPGLAQAKAGLPDFTDLADRAGKAVVNISTSKNVASRGSQLQEMFKNAPQNHPLRDFFEQFERHFGVPDAQPRKLSSLGSGFIITNDGYIVTNNHVVAEADEIKVKLLGRDKAYDAKIIGRDPETDLALLKIEAGNTLPVLEFGNSDATKVGEWVLAIGNPFGLGHTVTAGIVSAKGRHIGAGPFDSFLQTDASINPGNSGGPLIDMDGKVVGINTAIVPNGQGIGFATPASMADKIIAQLKHGKRISRGWLGITMQDLDENTAKAVGLKEPKGILVSHVIPGDPADKGGLKIGDVILRVNGQSLDGPSALLSRVAAMRPGERIQLGVWRQNRLTELAVVLGERKSALVAEQQDKGHAEKAQAAVLGLFIRPVDGGEEAQALGLQRPQGLVVLEVKADAPASQIDIQPGDVIIEANQRPTNTVAQLASVVGESRQKGLVMLLLKRQGQNLLRAIPLDKK</sequence>
<feature type="active site" description="Charge relay system" evidence="14">
    <location>
        <position position="215"/>
    </location>
</feature>
<dbReference type="SUPFAM" id="SSF50494">
    <property type="entry name" value="Trypsin-like serine proteases"/>
    <property type="match status" value="1"/>
</dbReference>
<dbReference type="InterPro" id="IPR036034">
    <property type="entry name" value="PDZ_sf"/>
</dbReference>
<gene>
    <name evidence="18" type="ORF">SAMN04488503_0240</name>
</gene>
<evidence type="ECO:0000256" key="9">
    <source>
        <dbReference type="ARBA" id="ARBA00022764"/>
    </source>
</evidence>
<dbReference type="Pfam" id="PF13365">
    <property type="entry name" value="Trypsin_2"/>
    <property type="match status" value="1"/>
</dbReference>
<dbReference type="GO" id="GO:0006515">
    <property type="term" value="P:protein quality control for misfolded or incompletely synthesized proteins"/>
    <property type="evidence" value="ECO:0007669"/>
    <property type="project" value="TreeGrafter"/>
</dbReference>
<dbReference type="InterPro" id="IPR001478">
    <property type="entry name" value="PDZ"/>
</dbReference>
<evidence type="ECO:0000313" key="19">
    <source>
        <dbReference type="Proteomes" id="UP000198324"/>
    </source>
</evidence>
<dbReference type="InterPro" id="IPR011782">
    <property type="entry name" value="Pept_S1C_Do"/>
</dbReference>
<keyword evidence="7 16" id="KW-0732">Signal</keyword>
<accession>A0A238XM06</accession>
<keyword evidence="6 18" id="KW-0645">Protease</keyword>
<evidence type="ECO:0000256" key="14">
    <source>
        <dbReference type="PIRSR" id="PIRSR611782-1"/>
    </source>
</evidence>
<evidence type="ECO:0000256" key="13">
    <source>
        <dbReference type="ARBA" id="ARBA00032850"/>
    </source>
</evidence>
<evidence type="ECO:0000259" key="17">
    <source>
        <dbReference type="PROSITE" id="PS50106"/>
    </source>
</evidence>
<dbReference type="GO" id="GO:0004252">
    <property type="term" value="F:serine-type endopeptidase activity"/>
    <property type="evidence" value="ECO:0007669"/>
    <property type="project" value="InterPro"/>
</dbReference>
<evidence type="ECO:0000256" key="5">
    <source>
        <dbReference type="ARBA" id="ARBA00013958"/>
    </source>
</evidence>
<evidence type="ECO:0000256" key="3">
    <source>
        <dbReference type="ARBA" id="ARBA00010541"/>
    </source>
</evidence>
<dbReference type="PRINTS" id="PR00834">
    <property type="entry name" value="PROTEASES2C"/>
</dbReference>
<comment type="subcellular location">
    <subcellularLocation>
        <location evidence="2">Periplasm</location>
    </subcellularLocation>
</comment>
<dbReference type="Proteomes" id="UP000198324">
    <property type="component" value="Unassembled WGS sequence"/>
</dbReference>
<proteinExistence type="inferred from homology"/>
<evidence type="ECO:0000256" key="8">
    <source>
        <dbReference type="ARBA" id="ARBA00022737"/>
    </source>
</evidence>
<evidence type="ECO:0000313" key="18">
    <source>
        <dbReference type="EMBL" id="SNR59618.1"/>
    </source>
</evidence>
<keyword evidence="10" id="KW-0378">Hydrolase</keyword>
<dbReference type="FunFam" id="2.40.10.120:FF:000007">
    <property type="entry name" value="Periplasmic serine endoprotease DegP-like"/>
    <property type="match status" value="1"/>
</dbReference>
<dbReference type="GO" id="GO:0042597">
    <property type="term" value="C:periplasmic space"/>
    <property type="evidence" value="ECO:0007669"/>
    <property type="project" value="UniProtKB-SubCell"/>
</dbReference>
<dbReference type="PROSITE" id="PS50106">
    <property type="entry name" value="PDZ"/>
    <property type="match status" value="2"/>
</dbReference>
<dbReference type="EC" id="3.4.21.107" evidence="4"/>
<keyword evidence="8" id="KW-0677">Repeat</keyword>
<evidence type="ECO:0000256" key="6">
    <source>
        <dbReference type="ARBA" id="ARBA00022670"/>
    </source>
</evidence>
<feature type="domain" description="PDZ" evidence="17">
    <location>
        <begin position="261"/>
        <end position="347"/>
    </location>
</feature>
<name>A0A238XM06_9BACT</name>
<dbReference type="Gene3D" id="2.30.42.10">
    <property type="match status" value="2"/>
</dbReference>
<feature type="signal peptide" evidence="16">
    <location>
        <begin position="1"/>
        <end position="22"/>
    </location>
</feature>
<feature type="domain" description="PDZ" evidence="17">
    <location>
        <begin position="362"/>
        <end position="462"/>
    </location>
</feature>
<dbReference type="SMART" id="SM00228">
    <property type="entry name" value="PDZ"/>
    <property type="match status" value="2"/>
</dbReference>
<evidence type="ECO:0000256" key="10">
    <source>
        <dbReference type="ARBA" id="ARBA00022801"/>
    </source>
</evidence>
<protein>
    <recommendedName>
        <fullName evidence="5">Probable periplasmic serine endoprotease DegP-like</fullName>
        <ecNumber evidence="4">3.4.21.107</ecNumber>
    </recommendedName>
    <alternativeName>
        <fullName evidence="13">Protease Do</fullName>
    </alternativeName>
</protein>
<feature type="binding site" evidence="15">
    <location>
        <position position="110"/>
    </location>
    <ligand>
        <name>substrate</name>
    </ligand>
</feature>
<evidence type="ECO:0000256" key="2">
    <source>
        <dbReference type="ARBA" id="ARBA00004418"/>
    </source>
</evidence>